<feature type="non-terminal residue" evidence="2">
    <location>
        <position position="144"/>
    </location>
</feature>
<dbReference type="GO" id="GO:0015562">
    <property type="term" value="F:efflux transmembrane transporter activity"/>
    <property type="evidence" value="ECO:0007669"/>
    <property type="project" value="InterPro"/>
</dbReference>
<sequence length="144" mass="16018">MKRLLLTTLVSLSITGCASFRDYQAPTTDEAVENVQLADARYQFATAQQPIVEWWNAFNDPQLSQLVTEALTHNLDVRIALANLQAARALSRAVGSDRYPTVEANGGYSRNLYSEESQNSNVRAADIYQAGFDANWELDVFGRV</sequence>
<dbReference type="Pfam" id="PF02321">
    <property type="entry name" value="OEP"/>
    <property type="match status" value="1"/>
</dbReference>
<evidence type="ECO:0000313" key="2">
    <source>
        <dbReference type="EMBL" id="HEC75565.1"/>
    </source>
</evidence>
<evidence type="ECO:0000256" key="1">
    <source>
        <dbReference type="ARBA" id="ARBA00007613"/>
    </source>
</evidence>
<organism evidence="2">
    <name type="scientific">Methylophaga aminisulfidivorans</name>
    <dbReference type="NCBI Taxonomy" id="230105"/>
    <lineage>
        <taxon>Bacteria</taxon>
        <taxon>Pseudomonadati</taxon>
        <taxon>Pseudomonadota</taxon>
        <taxon>Gammaproteobacteria</taxon>
        <taxon>Thiotrichales</taxon>
        <taxon>Piscirickettsiaceae</taxon>
        <taxon>Methylophaga</taxon>
    </lineage>
</organism>
<protein>
    <submittedName>
        <fullName evidence="2">TolC family protein</fullName>
    </submittedName>
</protein>
<dbReference type="PANTHER" id="PTHR30203">
    <property type="entry name" value="OUTER MEMBRANE CATION EFFLUX PROTEIN"/>
    <property type="match status" value="1"/>
</dbReference>
<proteinExistence type="inferred from homology"/>
<comment type="similarity">
    <text evidence="1">Belongs to the outer membrane factor (OMF) (TC 1.B.17) family.</text>
</comment>
<reference evidence="2" key="1">
    <citation type="journal article" date="2020" name="mSystems">
        <title>Genome- and Community-Level Interaction Insights into Carbon Utilization and Element Cycling Functions of Hydrothermarchaeota in Hydrothermal Sediment.</title>
        <authorList>
            <person name="Zhou Z."/>
            <person name="Liu Y."/>
            <person name="Xu W."/>
            <person name="Pan J."/>
            <person name="Luo Z.H."/>
            <person name="Li M."/>
        </authorList>
    </citation>
    <scope>NUCLEOTIDE SEQUENCE [LARGE SCALE GENOMIC DNA]</scope>
    <source>
        <strain evidence="2">HyVt-380</strain>
    </source>
</reference>
<comment type="caution">
    <text evidence="2">The sequence shown here is derived from an EMBL/GenBank/DDBJ whole genome shotgun (WGS) entry which is preliminary data.</text>
</comment>
<dbReference type="InterPro" id="IPR010131">
    <property type="entry name" value="MdtP/NodT-like"/>
</dbReference>
<dbReference type="PANTHER" id="PTHR30203:SF32">
    <property type="entry name" value="CATION EFFLUX SYSTEM PROTEIN CUSC"/>
    <property type="match status" value="1"/>
</dbReference>
<dbReference type="Gene3D" id="1.20.1600.10">
    <property type="entry name" value="Outer membrane efflux proteins (OEP)"/>
    <property type="match status" value="1"/>
</dbReference>
<dbReference type="Proteomes" id="UP000886384">
    <property type="component" value="Unassembled WGS sequence"/>
</dbReference>
<name>A0A7C1ZTZ1_9GAMM</name>
<dbReference type="PROSITE" id="PS51257">
    <property type="entry name" value="PROKAR_LIPOPROTEIN"/>
    <property type="match status" value="1"/>
</dbReference>
<dbReference type="AlphaFoldDB" id="A0A7C1ZTZ1"/>
<dbReference type="SUPFAM" id="SSF56954">
    <property type="entry name" value="Outer membrane efflux proteins (OEP)"/>
    <property type="match status" value="1"/>
</dbReference>
<gene>
    <name evidence="2" type="ORF">ENI26_14545</name>
</gene>
<accession>A0A7C1ZTZ1</accession>
<dbReference type="InterPro" id="IPR003423">
    <property type="entry name" value="OMP_efflux"/>
</dbReference>
<dbReference type="EMBL" id="DRHY01000345">
    <property type="protein sequence ID" value="HEC75565.1"/>
    <property type="molecule type" value="Genomic_DNA"/>
</dbReference>